<dbReference type="GO" id="GO:0006506">
    <property type="term" value="P:GPI anchor biosynthetic process"/>
    <property type="evidence" value="ECO:0007669"/>
    <property type="project" value="UniProtKB-UniPathway"/>
</dbReference>
<keyword evidence="7" id="KW-0256">Endoplasmic reticulum</keyword>
<feature type="transmembrane region" description="Helical" evidence="10">
    <location>
        <begin position="177"/>
        <end position="206"/>
    </location>
</feature>
<evidence type="ECO:0000256" key="5">
    <source>
        <dbReference type="ARBA" id="ARBA00022679"/>
    </source>
</evidence>
<sequence length="381" mass="39833">MPTGRAAGGRLRAARSALAVCAVHAGSAALHLVVLTLMIPPGGAGVRDRLLAWDARHFVDIAADGYPTGFTYTPEGELTGNELAFFPLYPLLARGLAFLTGLDTGTAAIVVAHLALLAALFAVHALLGRLYGERAALAGIVLLAGAQPMALTFLMGYSEALFLALAAGALLALHRRAWLTAGVLSLLCGLTRPVALAVALAVAVAAGQHLLRHRRVEARPVAAVLLACAGTPAYLAWVGARLGRMDAWFLIQRAGWGTGWDHGAAFWRFLGEALARQDGWVPVSTAVLVLVVLGGTVAAWGRGAWPPLLVYGTVVVVLAVGQSNYYHSKLRLLLPAVVFLVPAARALAGARTRTAVAVSAGAVLFGCWYGAYMLTTWPYAI</sequence>
<keyword evidence="12" id="KW-1185">Reference proteome</keyword>
<evidence type="ECO:0000256" key="9">
    <source>
        <dbReference type="ARBA" id="ARBA00023136"/>
    </source>
</evidence>
<protein>
    <recommendedName>
        <fullName evidence="13">Glycosyltransferase RgtA/B/C/D-like domain-containing protein</fullName>
    </recommendedName>
</protein>
<comment type="caution">
    <text evidence="11">The sequence shown here is derived from an EMBL/GenBank/DDBJ whole genome shotgun (WGS) entry which is preliminary data.</text>
</comment>
<dbReference type="eggNOG" id="COG5542">
    <property type="taxonomic scope" value="Bacteria"/>
</dbReference>
<accession>A0A1D3DLL3</accession>
<reference evidence="11 12" key="1">
    <citation type="journal article" date="2013" name="Genome Announc.">
        <title>Genome Sequence of Streptomyces violaceusniger Strain SPC6, a Halotolerant Streptomycete That Exhibits Rapid Growth and Development.</title>
        <authorList>
            <person name="Chen X."/>
            <person name="Zhang B."/>
            <person name="Zhang W."/>
            <person name="Wu X."/>
            <person name="Zhang M."/>
            <person name="Chen T."/>
            <person name="Liu G."/>
            <person name="Dyson P."/>
        </authorList>
    </citation>
    <scope>NUCLEOTIDE SEQUENCE [LARGE SCALE GENOMIC DNA]</scope>
    <source>
        <strain evidence="11 12">SPC6</strain>
    </source>
</reference>
<evidence type="ECO:0000256" key="10">
    <source>
        <dbReference type="SAM" id="Phobius"/>
    </source>
</evidence>
<feature type="transmembrane region" description="Helical" evidence="10">
    <location>
        <begin position="332"/>
        <end position="348"/>
    </location>
</feature>
<comment type="pathway">
    <text evidence="2">Glycolipid biosynthesis; glycosylphosphatidylinositol-anchor biosynthesis.</text>
</comment>
<evidence type="ECO:0000313" key="11">
    <source>
        <dbReference type="EMBL" id="OEJ93219.1"/>
    </source>
</evidence>
<feature type="transmembrane region" description="Helical" evidence="10">
    <location>
        <begin position="96"/>
        <end position="123"/>
    </location>
</feature>
<evidence type="ECO:0000256" key="8">
    <source>
        <dbReference type="ARBA" id="ARBA00022989"/>
    </source>
</evidence>
<dbReference type="PANTHER" id="PTHR12468">
    <property type="entry name" value="GPI MANNOSYLTRANSFERASE 2"/>
    <property type="match status" value="1"/>
</dbReference>
<evidence type="ECO:0000256" key="4">
    <source>
        <dbReference type="ARBA" id="ARBA00022676"/>
    </source>
</evidence>
<feature type="transmembrane region" description="Helical" evidence="10">
    <location>
        <begin position="355"/>
        <end position="375"/>
    </location>
</feature>
<feature type="transmembrane region" description="Helical" evidence="10">
    <location>
        <begin position="17"/>
        <end position="39"/>
    </location>
</feature>
<evidence type="ECO:0000256" key="7">
    <source>
        <dbReference type="ARBA" id="ARBA00022824"/>
    </source>
</evidence>
<keyword evidence="5" id="KW-0808">Transferase</keyword>
<evidence type="ECO:0000256" key="2">
    <source>
        <dbReference type="ARBA" id="ARBA00004687"/>
    </source>
</evidence>
<evidence type="ECO:0000256" key="6">
    <source>
        <dbReference type="ARBA" id="ARBA00022692"/>
    </source>
</evidence>
<evidence type="ECO:0008006" key="13">
    <source>
        <dbReference type="Google" id="ProtNLM"/>
    </source>
</evidence>
<keyword evidence="4" id="KW-0328">Glycosyltransferase</keyword>
<dbReference type="Proteomes" id="UP000095329">
    <property type="component" value="Unassembled WGS sequence"/>
</dbReference>
<dbReference type="GO" id="GO:0004376">
    <property type="term" value="F:GPI mannosyltransferase activity"/>
    <property type="evidence" value="ECO:0007669"/>
    <property type="project" value="InterPro"/>
</dbReference>
<feature type="transmembrane region" description="Helical" evidence="10">
    <location>
        <begin position="279"/>
        <end position="301"/>
    </location>
</feature>
<evidence type="ECO:0000313" key="12">
    <source>
        <dbReference type="Proteomes" id="UP000095329"/>
    </source>
</evidence>
<dbReference type="UniPathway" id="UPA00196"/>
<keyword evidence="6 10" id="KW-0812">Transmembrane</keyword>
<dbReference type="AlphaFoldDB" id="A0A1D3DLL3"/>
<dbReference type="STRING" id="1306406.J116_000675"/>
<feature type="transmembrane region" description="Helical" evidence="10">
    <location>
        <begin position="308"/>
        <end position="326"/>
    </location>
</feature>
<dbReference type="InterPro" id="IPR007315">
    <property type="entry name" value="PIG-V/Gpi18"/>
</dbReference>
<feature type="transmembrane region" description="Helical" evidence="10">
    <location>
        <begin position="218"/>
        <end position="240"/>
    </location>
</feature>
<evidence type="ECO:0000256" key="3">
    <source>
        <dbReference type="ARBA" id="ARBA00022502"/>
    </source>
</evidence>
<organism evidence="11 12">
    <name type="scientific">Streptomyces thermolilacinus SPC6</name>
    <dbReference type="NCBI Taxonomy" id="1306406"/>
    <lineage>
        <taxon>Bacteria</taxon>
        <taxon>Bacillati</taxon>
        <taxon>Actinomycetota</taxon>
        <taxon>Actinomycetes</taxon>
        <taxon>Kitasatosporales</taxon>
        <taxon>Streptomycetaceae</taxon>
        <taxon>Streptomyces</taxon>
    </lineage>
</organism>
<proteinExistence type="predicted"/>
<keyword evidence="8 10" id="KW-1133">Transmembrane helix</keyword>
<keyword evidence="3" id="KW-0337">GPI-anchor biosynthesis</keyword>
<dbReference type="GO" id="GO:0000009">
    <property type="term" value="F:alpha-1,6-mannosyltransferase activity"/>
    <property type="evidence" value="ECO:0007669"/>
    <property type="project" value="InterPro"/>
</dbReference>
<evidence type="ECO:0000256" key="1">
    <source>
        <dbReference type="ARBA" id="ARBA00004477"/>
    </source>
</evidence>
<gene>
    <name evidence="11" type="ORF">J116_000675</name>
</gene>
<dbReference type="PANTHER" id="PTHR12468:SF2">
    <property type="entry name" value="GPI MANNOSYLTRANSFERASE 2"/>
    <property type="match status" value="1"/>
</dbReference>
<dbReference type="GO" id="GO:0016020">
    <property type="term" value="C:membrane"/>
    <property type="evidence" value="ECO:0007669"/>
    <property type="project" value="GOC"/>
</dbReference>
<dbReference type="EMBL" id="ASHX02000001">
    <property type="protein sequence ID" value="OEJ93219.1"/>
    <property type="molecule type" value="Genomic_DNA"/>
</dbReference>
<name>A0A1D3DLL3_9ACTN</name>
<feature type="transmembrane region" description="Helical" evidence="10">
    <location>
        <begin position="135"/>
        <end position="157"/>
    </location>
</feature>
<comment type="subcellular location">
    <subcellularLocation>
        <location evidence="1">Endoplasmic reticulum membrane</location>
        <topology evidence="1">Multi-pass membrane protein</topology>
    </subcellularLocation>
</comment>
<keyword evidence="9 10" id="KW-0472">Membrane</keyword>